<dbReference type="Proteomes" id="UP000001822">
    <property type="component" value="Chromosome"/>
</dbReference>
<gene>
    <name evidence="2" type="ordered locus">CHU_0268</name>
</gene>
<dbReference type="RefSeq" id="WP_011583676.1">
    <property type="nucleotide sequence ID" value="NC_008255.1"/>
</dbReference>
<dbReference type="KEGG" id="chu:CHU_0268"/>
<dbReference type="InterPro" id="IPR026444">
    <property type="entry name" value="Secre_tail"/>
</dbReference>
<feature type="chain" id="PRO_5026697103" description="Secretion system C-terminal sorting domain-containing protein" evidence="1">
    <location>
        <begin position="21"/>
        <end position="604"/>
    </location>
</feature>
<dbReference type="NCBIfam" id="TIGR04183">
    <property type="entry name" value="Por_Secre_tail"/>
    <property type="match status" value="1"/>
</dbReference>
<sequence length="604" mass="66412">MKKHLLAILSLLFISASLTAQTTNTYVVADNGPYMMSCSDTLITLADIYEKTGIRDLNDPNDNVSMYKMFRLQGSVITEDELTSIKYSDYSAVFIKKMNATAFPNSGVQIFLYVTIPPDKLFTADTLRYTVEKGATKNYTEDFFGKFIFFSSNNDETALSERILFTDESAGPGTGTESPISAVPNWSTRGAGKYKIKVQVSVCNPLDYFYDSIYVIITETPCLRLEIKDMPSVCRDEVLDLTPYVYLDGHAATASELAQMTFINKSLLSGPEEIFDPTMLDMTQMVNKTTRFPQIKINYQPNVDLGICTAFTYAPALTVPTKLITTDLILTKNNYGNTVYYTVDGDYYGFNDMFEKNVLKKLYLDNFAVHSGTRLDFYTDAALATPVIGNNLTPGTYYIAATDPECANDSTKFTINVKNKAFDIFWKSAPALGKGYYTFTAPVTEGAAYSWFVWGGSIVSGLNTNEVTVYYSEDAAPSVLVSCTITVTPANTRTNAVGTVTSSAVYITSDQNGDKVEITPELTTPIISSVAKSSLTAYPNPAKETFSLSGSGVYDVKIYNTLGQLVFANASYEATTPITLENKGLHVVYVTQKGISQVVKVIAE</sequence>
<dbReference type="OrthoDB" id="910104at2"/>
<name>A0A6N4SMQ8_CYTH3</name>
<feature type="signal peptide" evidence="1">
    <location>
        <begin position="1"/>
        <end position="20"/>
    </location>
</feature>
<keyword evidence="1" id="KW-0732">Signal</keyword>
<dbReference type="EMBL" id="CP000383">
    <property type="protein sequence ID" value="ABG57560.1"/>
    <property type="molecule type" value="Genomic_DNA"/>
</dbReference>
<proteinExistence type="predicted"/>
<evidence type="ECO:0000256" key="1">
    <source>
        <dbReference type="SAM" id="SignalP"/>
    </source>
</evidence>
<reference evidence="2 3" key="1">
    <citation type="journal article" date="2007" name="Appl. Environ. Microbiol.">
        <title>Genome sequence of the cellulolytic gliding bacterium Cytophaga hutchinsonii.</title>
        <authorList>
            <person name="Xie G."/>
            <person name="Bruce D.C."/>
            <person name="Challacombe J.F."/>
            <person name="Chertkov O."/>
            <person name="Detter J.C."/>
            <person name="Gilna P."/>
            <person name="Han C.S."/>
            <person name="Lucas S."/>
            <person name="Misra M."/>
            <person name="Myers G.L."/>
            <person name="Richardson P."/>
            <person name="Tapia R."/>
            <person name="Thayer N."/>
            <person name="Thompson L.S."/>
            <person name="Brettin T.S."/>
            <person name="Henrissat B."/>
            <person name="Wilson D.B."/>
            <person name="McBride M.J."/>
        </authorList>
    </citation>
    <scope>NUCLEOTIDE SEQUENCE [LARGE SCALE GENOMIC DNA]</scope>
    <source>
        <strain evidence="3">ATCC 33406 / DSM 1761 / CIP 103989 / NBRC 15051 / NCIMB 9469 / D465</strain>
    </source>
</reference>
<organism evidence="2 3">
    <name type="scientific">Cytophaga hutchinsonii (strain ATCC 33406 / DSM 1761 / CIP 103989 / NBRC 15051 / NCIMB 9469 / D465)</name>
    <dbReference type="NCBI Taxonomy" id="269798"/>
    <lineage>
        <taxon>Bacteria</taxon>
        <taxon>Pseudomonadati</taxon>
        <taxon>Bacteroidota</taxon>
        <taxon>Cytophagia</taxon>
        <taxon>Cytophagales</taxon>
        <taxon>Cytophagaceae</taxon>
        <taxon>Cytophaga</taxon>
    </lineage>
</organism>
<accession>A0A6N4SMQ8</accession>
<dbReference type="AlphaFoldDB" id="A0A6N4SMQ8"/>
<keyword evidence="3" id="KW-1185">Reference proteome</keyword>
<evidence type="ECO:0000313" key="3">
    <source>
        <dbReference type="Proteomes" id="UP000001822"/>
    </source>
</evidence>
<evidence type="ECO:0008006" key="4">
    <source>
        <dbReference type="Google" id="ProtNLM"/>
    </source>
</evidence>
<evidence type="ECO:0000313" key="2">
    <source>
        <dbReference type="EMBL" id="ABG57560.1"/>
    </source>
</evidence>
<protein>
    <recommendedName>
        <fullName evidence="4">Secretion system C-terminal sorting domain-containing protein</fullName>
    </recommendedName>
</protein>